<feature type="compositionally biased region" description="Basic and acidic residues" evidence="1">
    <location>
        <begin position="38"/>
        <end position="54"/>
    </location>
</feature>
<feature type="compositionally biased region" description="Basic and acidic residues" evidence="1">
    <location>
        <begin position="16"/>
        <end position="26"/>
    </location>
</feature>
<dbReference type="SUPFAM" id="SSF54236">
    <property type="entry name" value="Ubiquitin-like"/>
    <property type="match status" value="1"/>
</dbReference>
<dbReference type="InterPro" id="IPR029071">
    <property type="entry name" value="Ubiquitin-like_domsf"/>
</dbReference>
<dbReference type="EMBL" id="CAXITT010000046">
    <property type="protein sequence ID" value="CAL1529317.1"/>
    <property type="molecule type" value="Genomic_DNA"/>
</dbReference>
<dbReference type="AlphaFoldDB" id="A0AAV2H6J6"/>
<evidence type="ECO:0000313" key="3">
    <source>
        <dbReference type="Proteomes" id="UP001497497"/>
    </source>
</evidence>
<organism evidence="2 3">
    <name type="scientific">Lymnaea stagnalis</name>
    <name type="common">Great pond snail</name>
    <name type="synonym">Helix stagnalis</name>
    <dbReference type="NCBI Taxonomy" id="6523"/>
    <lineage>
        <taxon>Eukaryota</taxon>
        <taxon>Metazoa</taxon>
        <taxon>Spiralia</taxon>
        <taxon>Lophotrochozoa</taxon>
        <taxon>Mollusca</taxon>
        <taxon>Gastropoda</taxon>
        <taxon>Heterobranchia</taxon>
        <taxon>Euthyneura</taxon>
        <taxon>Panpulmonata</taxon>
        <taxon>Hygrophila</taxon>
        <taxon>Lymnaeoidea</taxon>
        <taxon>Lymnaeidae</taxon>
        <taxon>Lymnaea</taxon>
    </lineage>
</organism>
<gene>
    <name evidence="2" type="ORF">GSLYS_00003472001</name>
</gene>
<dbReference type="Proteomes" id="UP001497497">
    <property type="component" value="Unassembled WGS sequence"/>
</dbReference>
<keyword evidence="3" id="KW-1185">Reference proteome</keyword>
<evidence type="ECO:0000313" key="2">
    <source>
        <dbReference type="EMBL" id="CAL1529317.1"/>
    </source>
</evidence>
<comment type="caution">
    <text evidence="2">The sequence shown here is derived from an EMBL/GenBank/DDBJ whole genome shotgun (WGS) entry which is preliminary data.</text>
</comment>
<feature type="region of interest" description="Disordered" evidence="1">
    <location>
        <begin position="1"/>
        <end position="64"/>
    </location>
</feature>
<sequence length="148" mass="16674">MRKGRVNAVTNTPGANHKERGSKCLDSKMGNKQNKSNKSKDNVGDRKARGDRSNETSQQLDEEAEHFIQLTLIREYPSGSHEQTSMDVPSNMLVTDFLSDLQMRFSIPAERILIYRHNGNVPLPNRKTLSHQGITDGDILRIRDGSLN</sequence>
<reference evidence="2 3" key="1">
    <citation type="submission" date="2024-04" db="EMBL/GenBank/DDBJ databases">
        <authorList>
            <consortium name="Genoscope - CEA"/>
            <person name="William W."/>
        </authorList>
    </citation>
    <scope>NUCLEOTIDE SEQUENCE [LARGE SCALE GENOMIC DNA]</scope>
</reference>
<evidence type="ECO:0008006" key="4">
    <source>
        <dbReference type="Google" id="ProtNLM"/>
    </source>
</evidence>
<protein>
    <recommendedName>
        <fullName evidence="4">Ubiquitin-like domain-containing protein</fullName>
    </recommendedName>
</protein>
<name>A0AAV2H6J6_LYMST</name>
<evidence type="ECO:0000256" key="1">
    <source>
        <dbReference type="SAM" id="MobiDB-lite"/>
    </source>
</evidence>
<dbReference type="Gene3D" id="3.10.20.90">
    <property type="entry name" value="Phosphatidylinositol 3-kinase Catalytic Subunit, Chain A, domain 1"/>
    <property type="match status" value="1"/>
</dbReference>
<feature type="compositionally biased region" description="Low complexity" evidence="1">
    <location>
        <begin position="27"/>
        <end position="36"/>
    </location>
</feature>
<proteinExistence type="predicted"/>
<accession>A0AAV2H6J6</accession>